<dbReference type="STRING" id="644358.A0A0C4EFN8"/>
<reference evidence="7" key="4">
    <citation type="journal article" date="2015" name="G3 (Bethesda)">
        <title>Genome sequences of three phytopathogenic species of the Magnaporthaceae family of fungi.</title>
        <authorList>
            <person name="Okagaki L.H."/>
            <person name="Nunes C.C."/>
            <person name="Sailsbery J."/>
            <person name="Clay B."/>
            <person name="Brown D."/>
            <person name="John T."/>
            <person name="Oh Y."/>
            <person name="Young N."/>
            <person name="Fitzgerald M."/>
            <person name="Haas B.J."/>
            <person name="Zeng Q."/>
            <person name="Young S."/>
            <person name="Adiconis X."/>
            <person name="Fan L."/>
            <person name="Levin J.Z."/>
            <person name="Mitchell T.K."/>
            <person name="Okubara P.A."/>
            <person name="Farman M.L."/>
            <person name="Kohn L.M."/>
            <person name="Birren B."/>
            <person name="Ma L.-J."/>
            <person name="Dean R.A."/>
        </authorList>
    </citation>
    <scope>NUCLEOTIDE SEQUENCE</scope>
    <source>
        <strain evidence="7">ATCC 64411 / 73-15</strain>
    </source>
</reference>
<proteinExistence type="inferred from homology"/>
<dbReference type="InterPro" id="IPR003137">
    <property type="entry name" value="PA_domain"/>
</dbReference>
<evidence type="ECO:0000259" key="5">
    <source>
        <dbReference type="Pfam" id="PF04389"/>
    </source>
</evidence>
<dbReference type="eggNOG" id="KOG2195">
    <property type="taxonomic scope" value="Eukaryota"/>
</dbReference>
<dbReference type="FunFam" id="3.40.630.10:FF:000101">
    <property type="entry name" value="N-acetylated alpha-linked acidic dipeptidase like 1"/>
    <property type="match status" value="1"/>
</dbReference>
<keyword evidence="8" id="KW-1185">Reference proteome</keyword>
<dbReference type="InterPro" id="IPR007365">
    <property type="entry name" value="TFR-like_dimer_dom"/>
</dbReference>
<reference evidence="6" key="3">
    <citation type="submission" date="2011-03" db="EMBL/GenBank/DDBJ databases">
        <title>Annotation of Magnaporthe poae ATCC 64411.</title>
        <authorList>
            <person name="Ma L.-J."/>
            <person name="Dead R."/>
            <person name="Young S.K."/>
            <person name="Zeng Q."/>
            <person name="Gargeya S."/>
            <person name="Fitzgerald M."/>
            <person name="Haas B."/>
            <person name="Abouelleil A."/>
            <person name="Alvarado L."/>
            <person name="Arachchi H.M."/>
            <person name="Berlin A."/>
            <person name="Brown A."/>
            <person name="Chapman S.B."/>
            <person name="Chen Z."/>
            <person name="Dunbar C."/>
            <person name="Freedman E."/>
            <person name="Gearin G."/>
            <person name="Gellesch M."/>
            <person name="Goldberg J."/>
            <person name="Griggs A."/>
            <person name="Gujja S."/>
            <person name="Heiman D."/>
            <person name="Howarth C."/>
            <person name="Larson L."/>
            <person name="Lui A."/>
            <person name="MacDonald P.J.P."/>
            <person name="Mehta T."/>
            <person name="Montmayeur A."/>
            <person name="Murphy C."/>
            <person name="Neiman D."/>
            <person name="Pearson M."/>
            <person name="Priest M."/>
            <person name="Roberts A."/>
            <person name="Saif S."/>
            <person name="Shea T."/>
            <person name="Shenoy N."/>
            <person name="Sisk P."/>
            <person name="Stolte C."/>
            <person name="Sykes S."/>
            <person name="Yandava C."/>
            <person name="Wortman J."/>
            <person name="Nusbaum C."/>
            <person name="Birren B."/>
        </authorList>
    </citation>
    <scope>NUCLEOTIDE SEQUENCE</scope>
    <source>
        <strain evidence="6">ATCC 64411</strain>
    </source>
</reference>
<reference evidence="7" key="5">
    <citation type="submission" date="2015-06" db="UniProtKB">
        <authorList>
            <consortium name="EnsemblFungi"/>
        </authorList>
    </citation>
    <scope>IDENTIFICATION</scope>
    <source>
        <strain evidence="7">ATCC 64411</strain>
    </source>
</reference>
<dbReference type="InterPro" id="IPR007484">
    <property type="entry name" value="Peptidase_M28"/>
</dbReference>
<dbReference type="VEuPathDB" id="FungiDB:MAPG_11591"/>
<dbReference type="Gene3D" id="3.50.30.30">
    <property type="match status" value="1"/>
</dbReference>
<feature type="chain" id="PRO_5009386046" description="Glutamate carboxypeptidase 2" evidence="2">
    <location>
        <begin position="20"/>
        <end position="716"/>
    </location>
</feature>
<dbReference type="PANTHER" id="PTHR10404">
    <property type="entry name" value="N-ACETYLATED-ALPHA-LINKED ACIDIC DIPEPTIDASE"/>
    <property type="match status" value="1"/>
</dbReference>
<evidence type="ECO:0000313" key="6">
    <source>
        <dbReference type="EMBL" id="KLU92646.1"/>
    </source>
</evidence>
<feature type="domain" description="Peptidase M28" evidence="5">
    <location>
        <begin position="350"/>
        <end position="539"/>
    </location>
</feature>
<accession>A0A0C4EFN8</accession>
<keyword evidence="2" id="KW-0732">Signal</keyword>
<evidence type="ECO:0008006" key="9">
    <source>
        <dbReference type="Google" id="ProtNLM"/>
    </source>
</evidence>
<evidence type="ECO:0000313" key="7">
    <source>
        <dbReference type="EnsemblFungi" id="MAPG_11591T0"/>
    </source>
</evidence>
<evidence type="ECO:0000259" key="4">
    <source>
        <dbReference type="Pfam" id="PF04253"/>
    </source>
</evidence>
<dbReference type="InterPro" id="IPR046450">
    <property type="entry name" value="PA_dom_sf"/>
</dbReference>
<evidence type="ECO:0000259" key="3">
    <source>
        <dbReference type="Pfam" id="PF02225"/>
    </source>
</evidence>
<dbReference type="CDD" id="cd08022">
    <property type="entry name" value="M28_PSMA_like"/>
    <property type="match status" value="1"/>
</dbReference>
<protein>
    <recommendedName>
        <fullName evidence="9">Glutamate carboxypeptidase 2</fullName>
    </recommendedName>
</protein>
<feature type="domain" description="PA" evidence="3">
    <location>
        <begin position="162"/>
        <end position="232"/>
    </location>
</feature>
<dbReference type="FunFam" id="3.50.30.30:FF:000008">
    <property type="entry name" value="Glutamate carboxypeptidase 2"/>
    <property type="match status" value="1"/>
</dbReference>
<dbReference type="OrthoDB" id="5841748at2759"/>
<evidence type="ECO:0000313" key="8">
    <source>
        <dbReference type="Proteomes" id="UP000011715"/>
    </source>
</evidence>
<dbReference type="CDD" id="cd02121">
    <property type="entry name" value="PA_GCPII_like"/>
    <property type="match status" value="1"/>
</dbReference>
<dbReference type="Gene3D" id="1.20.930.40">
    <property type="entry name" value="Transferrin receptor-like, dimerisation domain"/>
    <property type="match status" value="1"/>
</dbReference>
<dbReference type="GO" id="GO:0004180">
    <property type="term" value="F:carboxypeptidase activity"/>
    <property type="evidence" value="ECO:0007669"/>
    <property type="project" value="TreeGrafter"/>
</dbReference>
<reference evidence="6" key="1">
    <citation type="submission" date="2010-05" db="EMBL/GenBank/DDBJ databases">
        <title>The Genome Sequence of Magnaporthe poae strain ATCC 64411.</title>
        <authorList>
            <consortium name="The Broad Institute Genome Sequencing Platform"/>
            <consortium name="Broad Institute Genome Sequencing Center for Infectious Disease"/>
            <person name="Ma L.-J."/>
            <person name="Dead R."/>
            <person name="Young S."/>
            <person name="Zeng Q."/>
            <person name="Koehrsen M."/>
            <person name="Alvarado L."/>
            <person name="Berlin A."/>
            <person name="Chapman S.B."/>
            <person name="Chen Z."/>
            <person name="Freedman E."/>
            <person name="Gellesch M."/>
            <person name="Goldberg J."/>
            <person name="Griggs A."/>
            <person name="Gujja S."/>
            <person name="Heilman E.R."/>
            <person name="Heiman D."/>
            <person name="Hepburn T."/>
            <person name="Howarth C."/>
            <person name="Jen D."/>
            <person name="Larson L."/>
            <person name="Mehta T."/>
            <person name="Neiman D."/>
            <person name="Pearson M."/>
            <person name="Roberts A."/>
            <person name="Saif S."/>
            <person name="Shea T."/>
            <person name="Shenoy N."/>
            <person name="Sisk P."/>
            <person name="Stolte C."/>
            <person name="Sykes S."/>
            <person name="Walk T."/>
            <person name="White J."/>
            <person name="Yandava C."/>
            <person name="Haas B."/>
            <person name="Nusbaum C."/>
            <person name="Birren B."/>
        </authorList>
    </citation>
    <scope>NUCLEOTIDE SEQUENCE</scope>
    <source>
        <strain evidence="6">ATCC 64411</strain>
    </source>
</reference>
<dbReference type="InterPro" id="IPR036757">
    <property type="entry name" value="TFR-like_dimer_dom_sf"/>
</dbReference>
<evidence type="ECO:0000256" key="1">
    <source>
        <dbReference type="ARBA" id="ARBA00005634"/>
    </source>
</evidence>
<dbReference type="OMA" id="TEWMEEY"/>
<dbReference type="SUPFAM" id="SSF53187">
    <property type="entry name" value="Zn-dependent exopeptidases"/>
    <property type="match status" value="1"/>
</dbReference>
<evidence type="ECO:0000256" key="2">
    <source>
        <dbReference type="SAM" id="SignalP"/>
    </source>
</evidence>
<dbReference type="InterPro" id="IPR039373">
    <property type="entry name" value="Peptidase_M28B"/>
</dbReference>
<dbReference type="EMBL" id="ADBL01002854">
    <property type="status" value="NOT_ANNOTATED_CDS"/>
    <property type="molecule type" value="Genomic_DNA"/>
</dbReference>
<dbReference type="EnsemblFungi" id="MAPG_11591T0">
    <property type="protein sequence ID" value="MAPG_11591T0"/>
    <property type="gene ID" value="MAPG_11591"/>
</dbReference>
<name>A0A0C4EFN8_MAGP6</name>
<dbReference type="AlphaFoldDB" id="A0A0C4EFN8"/>
<dbReference type="SUPFAM" id="SSF47672">
    <property type="entry name" value="Transferrin receptor-like dimerisation domain"/>
    <property type="match status" value="1"/>
</dbReference>
<feature type="signal peptide" evidence="2">
    <location>
        <begin position="1"/>
        <end position="19"/>
    </location>
</feature>
<dbReference type="Pfam" id="PF04253">
    <property type="entry name" value="TFR_dimer"/>
    <property type="match status" value="1"/>
</dbReference>
<dbReference type="SUPFAM" id="SSF52025">
    <property type="entry name" value="PA domain"/>
    <property type="match status" value="1"/>
</dbReference>
<dbReference type="Pfam" id="PF02225">
    <property type="entry name" value="PA"/>
    <property type="match status" value="1"/>
</dbReference>
<dbReference type="Gene3D" id="3.40.630.10">
    <property type="entry name" value="Zn peptidases"/>
    <property type="match status" value="1"/>
</dbReference>
<comment type="similarity">
    <text evidence="1">Belongs to the peptidase M28 family. M28B subfamily.</text>
</comment>
<dbReference type="PANTHER" id="PTHR10404:SF46">
    <property type="entry name" value="VACUOLAR PROTEIN SORTING-ASSOCIATED PROTEIN 70"/>
    <property type="match status" value="1"/>
</dbReference>
<sequence>MRGQLSLLATTVLATSAWACQREDDVYKRHSHREPLARRQEGQQWPPVLNERETLLVNAFDNVTIDQWSNYYGHEVKLAGLGKKAAEWTRDRWTEHGFDAQLNEYHVYLTYPLHASLSLTQANGSTTKVNLVEDVLPEDDVTGREDNTPTFHGYSASGNVSAEYVYVGRGTRDDFERLAALGVDLKGKIALVRYGSIFRGLKVKNAQDRGMIGAVLFTDPGDDGNNTVAKGVPAYPHGPARNPSSVQKGSVLFLSQYPGDPTTPGYASHEGVPRTGTEDVAPQIPSIPISYAAAEPLLQALDGHGFTAEQVNRTASWGGALKAKYSTGPAPGIKLSLENQMEGQITPIWNVIGRINGTNPDEVVVIGNHRDAWIIGGNGDPNSGSAVLVELTKAIGKLVKTGWKPRRTIVIASWDAEEYGLVGSTEWVEDHVDTLRKTAVAYLNVDVAVAGPRPGLAATPELHTIATEVMKKVVHPNFGGFNRSLYDAWREASGGIVDTLGSGSDYTAFVQYGLSSLDIGSGPGRMDPVYHYHSNYDSYHWMATFGDPGFHVHAAMGQYLTLLALRIADDEVIPFDLPNYAKELRAYYDDLVDYTAEKGAKLDLAELADAIGEFERRASEVKTQELLAVSTDNKDLITAINHKYRDFQRGFTTQGGLPGRDFFKHVVFAPGLDTGYAATTYPGVTEGVQYGNLSVAQEWVSKTARGIRAAADIIKT</sequence>
<dbReference type="Proteomes" id="UP000011715">
    <property type="component" value="Unassembled WGS sequence"/>
</dbReference>
<reference evidence="8" key="2">
    <citation type="submission" date="2010-05" db="EMBL/GenBank/DDBJ databases">
        <title>The genome sequence of Magnaporthe poae strain ATCC 64411.</title>
        <authorList>
            <person name="Ma L.-J."/>
            <person name="Dead R."/>
            <person name="Young S."/>
            <person name="Zeng Q."/>
            <person name="Koehrsen M."/>
            <person name="Alvarado L."/>
            <person name="Berlin A."/>
            <person name="Chapman S.B."/>
            <person name="Chen Z."/>
            <person name="Freedman E."/>
            <person name="Gellesch M."/>
            <person name="Goldberg J."/>
            <person name="Griggs A."/>
            <person name="Gujja S."/>
            <person name="Heilman E.R."/>
            <person name="Heiman D."/>
            <person name="Hepburn T."/>
            <person name="Howarth C."/>
            <person name="Jen D."/>
            <person name="Larson L."/>
            <person name="Mehta T."/>
            <person name="Neiman D."/>
            <person name="Pearson M."/>
            <person name="Roberts A."/>
            <person name="Saif S."/>
            <person name="Shea T."/>
            <person name="Shenoy N."/>
            <person name="Sisk P."/>
            <person name="Stolte C."/>
            <person name="Sykes S."/>
            <person name="Walk T."/>
            <person name="White J."/>
            <person name="Yandava C."/>
            <person name="Haas B."/>
            <person name="Nusbaum C."/>
            <person name="Birren B."/>
        </authorList>
    </citation>
    <scope>NUCLEOTIDE SEQUENCE [LARGE SCALE GENOMIC DNA]</scope>
    <source>
        <strain evidence="8">ATCC 64411 / 73-15</strain>
    </source>
</reference>
<organism evidence="7 8">
    <name type="scientific">Magnaporthiopsis poae (strain ATCC 64411 / 73-15)</name>
    <name type="common">Kentucky bluegrass fungus</name>
    <name type="synonym">Magnaporthe poae</name>
    <dbReference type="NCBI Taxonomy" id="644358"/>
    <lineage>
        <taxon>Eukaryota</taxon>
        <taxon>Fungi</taxon>
        <taxon>Dikarya</taxon>
        <taxon>Ascomycota</taxon>
        <taxon>Pezizomycotina</taxon>
        <taxon>Sordariomycetes</taxon>
        <taxon>Sordariomycetidae</taxon>
        <taxon>Magnaporthales</taxon>
        <taxon>Magnaporthaceae</taxon>
        <taxon>Magnaporthiopsis</taxon>
    </lineage>
</organism>
<dbReference type="EMBL" id="GL876983">
    <property type="protein sequence ID" value="KLU92646.1"/>
    <property type="molecule type" value="Genomic_DNA"/>
</dbReference>
<feature type="domain" description="Transferrin receptor-like dimerisation" evidence="4">
    <location>
        <begin position="602"/>
        <end position="714"/>
    </location>
</feature>
<gene>
    <name evidence="6" type="ORF">MAPG_11591</name>
</gene>
<dbReference type="Pfam" id="PF04389">
    <property type="entry name" value="Peptidase_M28"/>
    <property type="match status" value="1"/>
</dbReference>